<protein>
    <submittedName>
        <fullName evidence="1">Uncharacterized protein</fullName>
    </submittedName>
</protein>
<gene>
    <name evidence="1" type="ORF">MGAL_10B084320</name>
</gene>
<name>A0A8B6FL36_MYTGA</name>
<evidence type="ECO:0000313" key="2">
    <source>
        <dbReference type="Proteomes" id="UP000596742"/>
    </source>
</evidence>
<sequence length="267" mass="31328">MFIKVLLGNGCHGNQNFQILLKEAIIADRDEYVSVLLDEDCVKLDPCHLPEIYEKTLIEEPVDDSDFQNIQKWASERAVSAMRKACELRKKLTDNDQWMRDKDVLEMTEKCKTDLKEIGELLKNDQQVNKKLKYILPYLSRLHIIGKAIVDLEQLRKDELPSSRSNYCFSSLNKQSDDIDKFVCFYRKNRENKMVKFKDFLRTKPQCSSTFDTFREKIKSDVSDIQGTIVEYQLSLKNFSKEMDVLKVEDIKPSTTPSFNMFPRHFI</sequence>
<accession>A0A8B6FL36</accession>
<evidence type="ECO:0000313" key="1">
    <source>
        <dbReference type="EMBL" id="VDI51891.1"/>
    </source>
</evidence>
<comment type="caution">
    <text evidence="1">The sequence shown here is derived from an EMBL/GenBank/DDBJ whole genome shotgun (WGS) entry which is preliminary data.</text>
</comment>
<proteinExistence type="predicted"/>
<dbReference type="Proteomes" id="UP000596742">
    <property type="component" value="Unassembled WGS sequence"/>
</dbReference>
<reference evidence="1" key="1">
    <citation type="submission" date="2018-11" db="EMBL/GenBank/DDBJ databases">
        <authorList>
            <person name="Alioto T."/>
            <person name="Alioto T."/>
        </authorList>
    </citation>
    <scope>NUCLEOTIDE SEQUENCE</scope>
</reference>
<organism evidence="1 2">
    <name type="scientific">Mytilus galloprovincialis</name>
    <name type="common">Mediterranean mussel</name>
    <dbReference type="NCBI Taxonomy" id="29158"/>
    <lineage>
        <taxon>Eukaryota</taxon>
        <taxon>Metazoa</taxon>
        <taxon>Spiralia</taxon>
        <taxon>Lophotrochozoa</taxon>
        <taxon>Mollusca</taxon>
        <taxon>Bivalvia</taxon>
        <taxon>Autobranchia</taxon>
        <taxon>Pteriomorphia</taxon>
        <taxon>Mytilida</taxon>
        <taxon>Mytiloidea</taxon>
        <taxon>Mytilidae</taxon>
        <taxon>Mytilinae</taxon>
        <taxon>Mytilus</taxon>
    </lineage>
</organism>
<keyword evidence="2" id="KW-1185">Reference proteome</keyword>
<dbReference type="EMBL" id="UYJE01007117">
    <property type="protein sequence ID" value="VDI51891.1"/>
    <property type="molecule type" value="Genomic_DNA"/>
</dbReference>
<dbReference type="AlphaFoldDB" id="A0A8B6FL36"/>